<accession>A0A8J3Z711</accession>
<name>A0A8J3Z711_9ACTN</name>
<dbReference type="PANTHER" id="PTHR48100:SF1">
    <property type="entry name" value="HISTIDINE PHOSPHATASE FAMILY PROTEIN-RELATED"/>
    <property type="match status" value="1"/>
</dbReference>
<keyword evidence="2" id="KW-0413">Isomerase</keyword>
<proteinExistence type="predicted"/>
<feature type="binding site" evidence="4">
    <location>
        <begin position="12"/>
        <end position="19"/>
    </location>
    <ligand>
        <name>substrate</name>
    </ligand>
</feature>
<dbReference type="PIRSF" id="PIRSF000709">
    <property type="entry name" value="6PFK_2-Ptase"/>
    <property type="match status" value="1"/>
</dbReference>
<dbReference type="Gene3D" id="3.40.50.1240">
    <property type="entry name" value="Phosphoglycerate mutase-like"/>
    <property type="match status" value="1"/>
</dbReference>
<comment type="caution">
    <text evidence="5">The sequence shown here is derived from an EMBL/GenBank/DDBJ whole genome shotgun (WGS) entry which is preliminary data.</text>
</comment>
<dbReference type="AlphaFoldDB" id="A0A8J3Z711"/>
<dbReference type="PROSITE" id="PS00175">
    <property type="entry name" value="PG_MUTASE"/>
    <property type="match status" value="1"/>
</dbReference>
<evidence type="ECO:0000313" key="6">
    <source>
        <dbReference type="Proteomes" id="UP000612585"/>
    </source>
</evidence>
<evidence type="ECO:0000313" key="5">
    <source>
        <dbReference type="EMBL" id="GIJ57528.1"/>
    </source>
</evidence>
<sequence length="189" mass="20930">MDIRWDRVFLARHGQTEWNLQRRRQGQLDSPLTAGGVEQAHRHAAHLRPHAVDAIFASPLGRARATADIIGGHLGLPVVAIDELAEVHHGSFAGLTDEEIDARDPDSWRRRSADKYGWSFPDGESYADADVRAGHALARIGGYPARRPLLVSHEMIGRMLRRHLLGLDPDEALAGVQPHDVIYSIDPRG</sequence>
<evidence type="ECO:0000256" key="3">
    <source>
        <dbReference type="PIRSR" id="PIRSR613078-1"/>
    </source>
</evidence>
<dbReference type="CDD" id="cd07067">
    <property type="entry name" value="HP_PGM_like"/>
    <property type="match status" value="1"/>
</dbReference>
<dbReference type="Proteomes" id="UP000612585">
    <property type="component" value="Unassembled WGS sequence"/>
</dbReference>
<gene>
    <name evidence="5" type="ORF">Vau01_050440</name>
</gene>
<dbReference type="SMART" id="SM00855">
    <property type="entry name" value="PGAM"/>
    <property type="match status" value="1"/>
</dbReference>
<dbReference type="InterPro" id="IPR013078">
    <property type="entry name" value="His_Pase_superF_clade-1"/>
</dbReference>
<keyword evidence="6" id="KW-1185">Reference proteome</keyword>
<dbReference type="InterPro" id="IPR029033">
    <property type="entry name" value="His_PPase_superfam"/>
</dbReference>
<feature type="binding site" evidence="4">
    <location>
        <position position="62"/>
    </location>
    <ligand>
        <name>substrate</name>
    </ligand>
</feature>
<dbReference type="Pfam" id="PF00300">
    <property type="entry name" value="His_Phos_1"/>
    <property type="match status" value="1"/>
</dbReference>
<evidence type="ECO:0000256" key="2">
    <source>
        <dbReference type="ARBA" id="ARBA00023235"/>
    </source>
</evidence>
<feature type="active site" description="Tele-phosphohistidine intermediate" evidence="3">
    <location>
        <position position="13"/>
    </location>
</feature>
<feature type="active site" description="Proton donor/acceptor" evidence="3">
    <location>
        <position position="86"/>
    </location>
</feature>
<dbReference type="RefSeq" id="WP_203996943.1">
    <property type="nucleotide sequence ID" value="NZ_BOPG01000032.1"/>
</dbReference>
<dbReference type="PANTHER" id="PTHR48100">
    <property type="entry name" value="BROAD-SPECIFICITY PHOSPHATASE YOR283W-RELATED"/>
    <property type="match status" value="1"/>
</dbReference>
<organism evidence="5 6">
    <name type="scientific">Virgisporangium aurantiacum</name>
    <dbReference type="NCBI Taxonomy" id="175570"/>
    <lineage>
        <taxon>Bacteria</taxon>
        <taxon>Bacillati</taxon>
        <taxon>Actinomycetota</taxon>
        <taxon>Actinomycetes</taxon>
        <taxon>Micromonosporales</taxon>
        <taxon>Micromonosporaceae</taxon>
        <taxon>Virgisporangium</taxon>
    </lineage>
</organism>
<dbReference type="InterPro" id="IPR001345">
    <property type="entry name" value="PG/BPGM_mutase_AS"/>
</dbReference>
<dbReference type="SUPFAM" id="SSF53254">
    <property type="entry name" value="Phosphoglycerate mutase-like"/>
    <property type="match status" value="1"/>
</dbReference>
<evidence type="ECO:0000256" key="1">
    <source>
        <dbReference type="ARBA" id="ARBA00023152"/>
    </source>
</evidence>
<dbReference type="InterPro" id="IPR050275">
    <property type="entry name" value="PGM_Phosphatase"/>
</dbReference>
<dbReference type="GO" id="GO:0005737">
    <property type="term" value="C:cytoplasm"/>
    <property type="evidence" value="ECO:0007669"/>
    <property type="project" value="TreeGrafter"/>
</dbReference>
<keyword evidence="1" id="KW-0324">Glycolysis</keyword>
<evidence type="ECO:0000256" key="4">
    <source>
        <dbReference type="PIRSR" id="PIRSR613078-2"/>
    </source>
</evidence>
<dbReference type="EMBL" id="BOPG01000032">
    <property type="protein sequence ID" value="GIJ57528.1"/>
    <property type="molecule type" value="Genomic_DNA"/>
</dbReference>
<dbReference type="GO" id="GO:0016791">
    <property type="term" value="F:phosphatase activity"/>
    <property type="evidence" value="ECO:0007669"/>
    <property type="project" value="TreeGrafter"/>
</dbReference>
<reference evidence="5" key="1">
    <citation type="submission" date="2021-01" db="EMBL/GenBank/DDBJ databases">
        <title>Whole genome shotgun sequence of Virgisporangium aurantiacum NBRC 16421.</title>
        <authorList>
            <person name="Komaki H."/>
            <person name="Tamura T."/>
        </authorList>
    </citation>
    <scope>NUCLEOTIDE SEQUENCE</scope>
    <source>
        <strain evidence="5">NBRC 16421</strain>
    </source>
</reference>
<protein>
    <submittedName>
        <fullName evidence="5">Phosphoglycerate mutase</fullName>
    </submittedName>
</protein>